<sequence length="239" mass="26417">MTSYGYTATGIALRTVIMYAYYPHPYGYWRDRLLSVPPWMAKARYDIKAKVDDATEKEWKGLSTAQRRERVKPMLRAMLEDRCKLALHSTTTEAPIYALMVGRHGPKLKISNPGELLPVGRVKLQLAATGEGPGVIVPFIPGEKQQDLFFGTPMASLAAFMSNFSDRPVLDRTGLTGQYDFVLSKRENSPPPTEHSNVSASDPDPASIFDVEGLGLVLKPAKGLAETLVIDHIEQPSEN</sequence>
<dbReference type="NCBIfam" id="TIGR03435">
    <property type="entry name" value="Soli_TIGR03435"/>
    <property type="match status" value="1"/>
</dbReference>
<gene>
    <name evidence="2" type="ORF">HDF15_002181</name>
</gene>
<evidence type="ECO:0000313" key="2">
    <source>
        <dbReference type="EMBL" id="MBB5063833.1"/>
    </source>
</evidence>
<evidence type="ECO:0000256" key="1">
    <source>
        <dbReference type="SAM" id="MobiDB-lite"/>
    </source>
</evidence>
<comment type="caution">
    <text evidence="2">The sequence shown here is derived from an EMBL/GenBank/DDBJ whole genome shotgun (WGS) entry which is preliminary data.</text>
</comment>
<dbReference type="Pfam" id="PF12543">
    <property type="entry name" value="DUF3738"/>
    <property type="match status" value="1"/>
</dbReference>
<dbReference type="InterPro" id="IPR017801">
    <property type="entry name" value="DUF3738"/>
</dbReference>
<reference evidence="2 3" key="1">
    <citation type="submission" date="2020-08" db="EMBL/GenBank/DDBJ databases">
        <title>Genomic Encyclopedia of Type Strains, Phase IV (KMG-V): Genome sequencing to study the core and pangenomes of soil and plant-associated prokaryotes.</title>
        <authorList>
            <person name="Whitman W."/>
        </authorList>
    </citation>
    <scope>NUCLEOTIDE SEQUENCE [LARGE SCALE GENOMIC DNA]</scope>
    <source>
        <strain evidence="2 3">X5P3</strain>
    </source>
</reference>
<proteinExistence type="predicted"/>
<dbReference type="EMBL" id="JACHIO010000008">
    <property type="protein sequence ID" value="MBB5063833.1"/>
    <property type="molecule type" value="Genomic_DNA"/>
</dbReference>
<evidence type="ECO:0000313" key="3">
    <source>
        <dbReference type="Proteomes" id="UP000584867"/>
    </source>
</evidence>
<feature type="region of interest" description="Disordered" evidence="1">
    <location>
        <begin position="184"/>
        <end position="204"/>
    </location>
</feature>
<accession>A0A7W7ZPS9</accession>
<protein>
    <submittedName>
        <fullName evidence="2">Uncharacterized protein (TIGR03435 family)</fullName>
    </submittedName>
</protein>
<dbReference type="Proteomes" id="UP000584867">
    <property type="component" value="Unassembled WGS sequence"/>
</dbReference>
<dbReference type="AlphaFoldDB" id="A0A7W7ZPS9"/>
<organism evidence="2 3">
    <name type="scientific">Granulicella mallensis</name>
    <dbReference type="NCBI Taxonomy" id="940614"/>
    <lineage>
        <taxon>Bacteria</taxon>
        <taxon>Pseudomonadati</taxon>
        <taxon>Acidobacteriota</taxon>
        <taxon>Terriglobia</taxon>
        <taxon>Terriglobales</taxon>
        <taxon>Acidobacteriaceae</taxon>
        <taxon>Granulicella</taxon>
    </lineage>
</organism>
<name>A0A7W7ZPS9_9BACT</name>